<dbReference type="HOGENOM" id="CLU_101670_1_0_5"/>
<dbReference type="InterPro" id="IPR043714">
    <property type="entry name" value="DUF5655"/>
</dbReference>
<evidence type="ECO:0000259" key="1">
    <source>
        <dbReference type="Pfam" id="PF18899"/>
    </source>
</evidence>
<accession>Q0AQJ9</accession>
<dbReference type="KEGG" id="mmr:Mmar10_1145"/>
<dbReference type="Pfam" id="PF18899">
    <property type="entry name" value="DUF5655"/>
    <property type="match status" value="1"/>
</dbReference>
<sequence>MAQSPEDMARSMIANMPEKTGKPLGDWVAIVKASGLEKHGEMVKLLKTEHGMTHGFANLVAHEVKSGVVSAPAAATDLVEAQYAGGKAGLRPIYDALSSAATGFGGDVELAPKKAYVSLRRAKQFGLIQPSTRTRVDLGLNLKGVEPAGRLEASGSFNAMCTHRVRLDGPGAVDAEVLGWLKQAYEAAG</sequence>
<dbReference type="Proteomes" id="UP000001964">
    <property type="component" value="Chromosome"/>
</dbReference>
<evidence type="ECO:0000313" key="3">
    <source>
        <dbReference type="Proteomes" id="UP000001964"/>
    </source>
</evidence>
<dbReference type="eggNOG" id="ENOG50307IZ">
    <property type="taxonomic scope" value="Bacteria"/>
</dbReference>
<evidence type="ECO:0000313" key="2">
    <source>
        <dbReference type="EMBL" id="ABI65438.1"/>
    </source>
</evidence>
<organism evidence="2 3">
    <name type="scientific">Maricaulis maris (strain MCS10)</name>
    <name type="common">Caulobacter maris</name>
    <dbReference type="NCBI Taxonomy" id="394221"/>
    <lineage>
        <taxon>Bacteria</taxon>
        <taxon>Pseudomonadati</taxon>
        <taxon>Pseudomonadota</taxon>
        <taxon>Alphaproteobacteria</taxon>
        <taxon>Maricaulales</taxon>
        <taxon>Maricaulaceae</taxon>
        <taxon>Maricaulis</taxon>
    </lineage>
</organism>
<feature type="domain" description="DUF5655" evidence="1">
    <location>
        <begin position="79"/>
        <end position="186"/>
    </location>
</feature>
<reference evidence="2 3" key="1">
    <citation type="submission" date="2006-08" db="EMBL/GenBank/DDBJ databases">
        <title>Complete sequence of Maricaulis maris MCS10.</title>
        <authorList>
            <consortium name="US DOE Joint Genome Institute"/>
            <person name="Copeland A."/>
            <person name="Lucas S."/>
            <person name="Lapidus A."/>
            <person name="Barry K."/>
            <person name="Detter J.C."/>
            <person name="Glavina del Rio T."/>
            <person name="Hammon N."/>
            <person name="Israni S."/>
            <person name="Dalin E."/>
            <person name="Tice H."/>
            <person name="Pitluck S."/>
            <person name="Saunders E."/>
            <person name="Brettin T."/>
            <person name="Bruce D."/>
            <person name="Han C."/>
            <person name="Tapia R."/>
            <person name="Gilna P."/>
            <person name="Schmutz J."/>
            <person name="Larimer F."/>
            <person name="Land M."/>
            <person name="Hauser L."/>
            <person name="Kyrpides N."/>
            <person name="Mikhailova N."/>
            <person name="Viollier P."/>
            <person name="Stephens C."/>
            <person name="Richardson P."/>
        </authorList>
    </citation>
    <scope>NUCLEOTIDE SEQUENCE [LARGE SCALE GENOMIC DNA]</scope>
    <source>
        <strain evidence="2 3">MCS10</strain>
    </source>
</reference>
<dbReference type="EMBL" id="CP000449">
    <property type="protein sequence ID" value="ABI65438.1"/>
    <property type="molecule type" value="Genomic_DNA"/>
</dbReference>
<dbReference type="AlphaFoldDB" id="Q0AQJ9"/>
<name>Q0AQJ9_MARMM</name>
<dbReference type="STRING" id="394221.Mmar10_1145"/>
<keyword evidence="3" id="KW-1185">Reference proteome</keyword>
<protein>
    <recommendedName>
        <fullName evidence="1">DUF5655 domain-containing protein</fullName>
    </recommendedName>
</protein>
<dbReference type="Pfam" id="PF14117">
    <property type="entry name" value="DUF4287"/>
    <property type="match status" value="1"/>
</dbReference>
<dbReference type="RefSeq" id="WP_011643085.1">
    <property type="nucleotide sequence ID" value="NC_008347.1"/>
</dbReference>
<dbReference type="InterPro" id="IPR025629">
    <property type="entry name" value="DUF4287"/>
</dbReference>
<gene>
    <name evidence="2" type="ordered locus">Mmar10_1145</name>
</gene>
<proteinExistence type="predicted"/>